<keyword evidence="3" id="KW-1185">Reference proteome</keyword>
<protein>
    <recommendedName>
        <fullName evidence="4">Antitoxin Xre/MbcA/ParS-like toxin-binding domain-containing protein</fullName>
    </recommendedName>
</protein>
<evidence type="ECO:0000313" key="3">
    <source>
        <dbReference type="Proteomes" id="UP000008221"/>
    </source>
</evidence>
<dbReference type="OrthoDB" id="3629757at2"/>
<proteinExistence type="predicted"/>
<evidence type="ECO:0000313" key="2">
    <source>
        <dbReference type="EMBL" id="ABK52949.1"/>
    </source>
</evidence>
<name>A0LU39_ACIC1</name>
<accession>A0LU39</accession>
<dbReference type="AlphaFoldDB" id="A0LU39"/>
<sequence>MPTTTVRQLSTRLARLDDATLVGLIDNVLASRPSLRAVRDEVVTYLRLGGGADSVTDATVRLLLEAAQPSPRTLTAQLRREAEARAWLLRGDLLEARDVADLLGSTGRNRRQTASALRKAGKLLGLEDRGRVYYPAFQIDATRGQVRPIVAELNQQLGAAVDPWGVASWWLTPHARLPRGKRPADLAVSSRPRDEQTLRDLARTVAEE</sequence>
<feature type="compositionally biased region" description="Basic and acidic residues" evidence="1">
    <location>
        <begin position="191"/>
        <end position="208"/>
    </location>
</feature>
<dbReference type="EMBL" id="CP000481">
    <property type="protein sequence ID" value="ABK52949.1"/>
    <property type="molecule type" value="Genomic_DNA"/>
</dbReference>
<dbReference type="STRING" id="351607.Acel_1177"/>
<organism evidence="2 3">
    <name type="scientific">Acidothermus cellulolyticus (strain ATCC 43068 / DSM 8971 / 11B)</name>
    <dbReference type="NCBI Taxonomy" id="351607"/>
    <lineage>
        <taxon>Bacteria</taxon>
        <taxon>Bacillati</taxon>
        <taxon>Actinomycetota</taxon>
        <taxon>Actinomycetes</taxon>
        <taxon>Acidothermales</taxon>
        <taxon>Acidothermaceae</taxon>
        <taxon>Acidothermus</taxon>
    </lineage>
</organism>
<dbReference type="HOGENOM" id="CLU_1377202_0_0_11"/>
<dbReference type="KEGG" id="ace:Acel_1177"/>
<dbReference type="RefSeq" id="WP_011720012.1">
    <property type="nucleotide sequence ID" value="NC_008578.1"/>
</dbReference>
<evidence type="ECO:0000256" key="1">
    <source>
        <dbReference type="SAM" id="MobiDB-lite"/>
    </source>
</evidence>
<gene>
    <name evidence="2" type="ordered locus">Acel_1177</name>
</gene>
<dbReference type="eggNOG" id="ENOG503376D">
    <property type="taxonomic scope" value="Bacteria"/>
</dbReference>
<dbReference type="InParanoid" id="A0LU39"/>
<evidence type="ECO:0008006" key="4">
    <source>
        <dbReference type="Google" id="ProtNLM"/>
    </source>
</evidence>
<reference evidence="2 3" key="1">
    <citation type="journal article" date="2009" name="Genome Res.">
        <title>Complete genome of the cellulolytic thermophile Acidothermus cellulolyticus 11B provides insights into its ecophysiological and evolutionary adaptations.</title>
        <authorList>
            <person name="Barabote R.D."/>
            <person name="Xie G."/>
            <person name="Leu D.H."/>
            <person name="Normand P."/>
            <person name="Necsulea A."/>
            <person name="Daubin V."/>
            <person name="Medigue C."/>
            <person name="Adney W.S."/>
            <person name="Xu X.C."/>
            <person name="Lapidus A."/>
            <person name="Parales R.E."/>
            <person name="Detter C."/>
            <person name="Pujic P."/>
            <person name="Bruce D."/>
            <person name="Lavire C."/>
            <person name="Challacombe J.F."/>
            <person name="Brettin T.S."/>
            <person name="Berry A.M."/>
        </authorList>
    </citation>
    <scope>NUCLEOTIDE SEQUENCE [LARGE SCALE GENOMIC DNA]</scope>
    <source>
        <strain evidence="3">ATCC 43068 / DSM 8971 / 11B</strain>
    </source>
</reference>
<feature type="region of interest" description="Disordered" evidence="1">
    <location>
        <begin position="180"/>
        <end position="208"/>
    </location>
</feature>
<dbReference type="Proteomes" id="UP000008221">
    <property type="component" value="Chromosome"/>
</dbReference>